<name>A0ABV4U9K2_9BACT</name>
<dbReference type="Gene3D" id="1.10.260.40">
    <property type="entry name" value="lambda repressor-like DNA-binding domains"/>
    <property type="match status" value="1"/>
</dbReference>
<keyword evidence="2" id="KW-1185">Reference proteome</keyword>
<dbReference type="Proteomes" id="UP001575105">
    <property type="component" value="Unassembled WGS sequence"/>
</dbReference>
<protein>
    <submittedName>
        <fullName evidence="1">Helix-turn-helix domain-containing protein</fullName>
    </submittedName>
</protein>
<dbReference type="Pfam" id="PF13560">
    <property type="entry name" value="HTH_31"/>
    <property type="match status" value="1"/>
</dbReference>
<gene>
    <name evidence="1" type="ORF">ACERK3_16905</name>
</gene>
<dbReference type="EMBL" id="JBGUBD010000013">
    <property type="protein sequence ID" value="MFA9479962.1"/>
    <property type="molecule type" value="Genomic_DNA"/>
</dbReference>
<evidence type="ECO:0000313" key="2">
    <source>
        <dbReference type="Proteomes" id="UP001575105"/>
    </source>
</evidence>
<dbReference type="InterPro" id="IPR010982">
    <property type="entry name" value="Lambda_DNA-bd_dom_sf"/>
</dbReference>
<dbReference type="RefSeq" id="WP_425346888.1">
    <property type="nucleotide sequence ID" value="NZ_JBGUBD010000013.1"/>
</dbReference>
<evidence type="ECO:0000313" key="1">
    <source>
        <dbReference type="EMBL" id="MFA9479962.1"/>
    </source>
</evidence>
<dbReference type="CDD" id="cd00093">
    <property type="entry name" value="HTH_XRE"/>
    <property type="match status" value="1"/>
</dbReference>
<comment type="caution">
    <text evidence="1">The sequence shown here is derived from an EMBL/GenBank/DDBJ whole genome shotgun (WGS) entry which is preliminary data.</text>
</comment>
<reference evidence="1 2" key="1">
    <citation type="submission" date="2024-08" db="EMBL/GenBank/DDBJ databases">
        <title>Whole-genome sequencing of halo(alkali)philic microorganisms from hypersaline lakes.</title>
        <authorList>
            <person name="Sorokin D.Y."/>
            <person name="Merkel A.Y."/>
            <person name="Messina E."/>
            <person name="Yakimov M."/>
        </authorList>
    </citation>
    <scope>NUCLEOTIDE SEQUENCE [LARGE SCALE GENOMIC DNA]</scope>
    <source>
        <strain evidence="1 2">AB-hyl4</strain>
    </source>
</reference>
<sequence>MSEQERFSEQIRQQVRASGLTRYRISMESGIPQSTLSRFMAGHGMSMANVDDLARLLGLSVKRRGRSAARGK</sequence>
<dbReference type="SUPFAM" id="SSF47413">
    <property type="entry name" value="lambda repressor-like DNA-binding domains"/>
    <property type="match status" value="1"/>
</dbReference>
<dbReference type="InterPro" id="IPR001387">
    <property type="entry name" value="Cro/C1-type_HTH"/>
</dbReference>
<organism evidence="1 2">
    <name type="scientific">Natronomicrosphaera hydrolytica</name>
    <dbReference type="NCBI Taxonomy" id="3242702"/>
    <lineage>
        <taxon>Bacteria</taxon>
        <taxon>Pseudomonadati</taxon>
        <taxon>Planctomycetota</taxon>
        <taxon>Phycisphaerae</taxon>
        <taxon>Phycisphaerales</taxon>
        <taxon>Phycisphaeraceae</taxon>
        <taxon>Natronomicrosphaera</taxon>
    </lineage>
</organism>
<accession>A0ABV4U9K2</accession>
<proteinExistence type="predicted"/>